<dbReference type="AlphaFoldDB" id="D3UJJ4"/>
<dbReference type="GO" id="GO:0000160">
    <property type="term" value="P:phosphorelay signal transduction system"/>
    <property type="evidence" value="ECO:0007669"/>
    <property type="project" value="InterPro"/>
</dbReference>
<evidence type="ECO:0000259" key="2">
    <source>
        <dbReference type="PROSITE" id="PS50110"/>
    </source>
</evidence>
<accession>D3UJJ4</accession>
<evidence type="ECO:0000259" key="3">
    <source>
        <dbReference type="PROSITE" id="PS50851"/>
    </source>
</evidence>
<dbReference type="PIRSF" id="PIRSF002867">
    <property type="entry name" value="CheV"/>
    <property type="match status" value="1"/>
</dbReference>
<dbReference type="HOGENOM" id="CLU_048995_0_0_7"/>
<dbReference type="InterPro" id="IPR002545">
    <property type="entry name" value="CheW-lke_dom"/>
</dbReference>
<dbReference type="SMART" id="SM00260">
    <property type="entry name" value="CheW"/>
    <property type="match status" value="1"/>
</dbReference>
<evidence type="ECO:0000313" key="5">
    <source>
        <dbReference type="Proteomes" id="UP000001522"/>
    </source>
</evidence>
<sequence>MIAETFFDEERRIMSNLVQVDQVTSLHKNNELQLLCFRLEKDKDLYAVNVFKIREVVKYNGSLNTISFEEHALVEGLITIRGMTLPLVDMRKWFHYDGNFPNRSLKDHRIHREGGQDDVIMICEFSHWTIGVRIFEADRILSKKWTEIEQGVSITGGAYNNKLVSYTRYFDGSLVQVVDIEKMLVDVFPWIEEEKQLELNELKKIPTKKIALLADDSPSVLKTMGFILDKLELKHLDFTNGEKLLDYLFDKKTKLDEIGFIITDLEMPQVSGFEVIKQVKNNPDTAHLPVIVNSSMSGSSNEYMALSLKADRFISKSNPIEIKEAIQELLNK</sequence>
<dbReference type="Gene3D" id="2.30.30.40">
    <property type="entry name" value="SH3 Domains"/>
    <property type="match status" value="1"/>
</dbReference>
<gene>
    <name evidence="4" type="primary">cheV1</name>
    <name evidence="4" type="ordered locus">HMU14170</name>
</gene>
<dbReference type="KEGG" id="hms:HMU14170"/>
<dbReference type="Proteomes" id="UP000001522">
    <property type="component" value="Chromosome"/>
</dbReference>
<dbReference type="PANTHER" id="PTHR47233">
    <property type="entry name" value="CHEMOTAXIS PROTEIN CHEV"/>
    <property type="match status" value="1"/>
</dbReference>
<evidence type="ECO:0000256" key="1">
    <source>
        <dbReference type="PROSITE-ProRule" id="PRU00169"/>
    </source>
</evidence>
<keyword evidence="1" id="KW-0597">Phosphoprotein</keyword>
<dbReference type="STRING" id="679897.HMU14170"/>
<proteinExistence type="predicted"/>
<dbReference type="InterPro" id="IPR011006">
    <property type="entry name" value="CheY-like_superfamily"/>
</dbReference>
<keyword evidence="5" id="KW-1185">Reference proteome</keyword>
<dbReference type="Pfam" id="PF01584">
    <property type="entry name" value="CheW"/>
    <property type="match status" value="1"/>
</dbReference>
<dbReference type="Gene3D" id="2.40.50.180">
    <property type="entry name" value="CheA-289, Domain 4"/>
    <property type="match status" value="1"/>
</dbReference>
<feature type="domain" description="CheW-like" evidence="3">
    <location>
        <begin position="31"/>
        <end position="189"/>
    </location>
</feature>
<reference evidence="4 5" key="1">
    <citation type="journal article" date="2010" name="BMC Genomics">
        <title>Comparative genomics and proteomics of Helicobacter mustelae, an ulcerogenic and carcinogenic gastric pathogen.</title>
        <authorList>
            <person name="O'Toole P.W."/>
            <person name="Snelling W.J."/>
            <person name="Canchaya C."/>
            <person name="Forde B.M."/>
            <person name="Hardie K.R."/>
            <person name="Josenhans C."/>
            <person name="Graham R.L.J."/>
            <person name="McMullan G."/>
            <person name="Parkhill J."/>
            <person name="Belda E."/>
            <person name="Bentley S.D."/>
        </authorList>
    </citation>
    <scope>NUCLEOTIDE SEQUENCE [LARGE SCALE GENOMIC DNA]</scope>
    <source>
        <strain evidence="5">ATCC 43772 / LMG 18044 / NCTC 12198 / 12198</strain>
    </source>
</reference>
<dbReference type="SUPFAM" id="SSF52172">
    <property type="entry name" value="CheY-like"/>
    <property type="match status" value="1"/>
</dbReference>
<name>D3UJJ4_HELM1</name>
<dbReference type="InterPro" id="IPR001789">
    <property type="entry name" value="Sig_transdc_resp-reg_receiver"/>
</dbReference>
<dbReference type="InterPro" id="IPR024181">
    <property type="entry name" value="Chemotax_regulator_CheV"/>
</dbReference>
<feature type="domain" description="Response regulatory" evidence="2">
    <location>
        <begin position="210"/>
        <end position="331"/>
    </location>
</feature>
<dbReference type="InterPro" id="IPR036061">
    <property type="entry name" value="CheW-like_dom_sf"/>
</dbReference>
<protein>
    <submittedName>
        <fullName evidence="4">Putative chemotaxis protein cheV1 similar to H. pylori cheV1/HP0019</fullName>
    </submittedName>
</protein>
<dbReference type="eggNOG" id="COG0784">
    <property type="taxonomic scope" value="Bacteria"/>
</dbReference>
<dbReference type="EMBL" id="FN555004">
    <property type="protein sequence ID" value="CBG40670.1"/>
    <property type="molecule type" value="Genomic_DNA"/>
</dbReference>
<evidence type="ECO:0000313" key="4">
    <source>
        <dbReference type="EMBL" id="CBG40670.1"/>
    </source>
</evidence>
<dbReference type="PROSITE" id="PS50110">
    <property type="entry name" value="RESPONSE_REGULATORY"/>
    <property type="match status" value="1"/>
</dbReference>
<dbReference type="GO" id="GO:0006935">
    <property type="term" value="P:chemotaxis"/>
    <property type="evidence" value="ECO:0007669"/>
    <property type="project" value="InterPro"/>
</dbReference>
<dbReference type="PANTHER" id="PTHR47233:SF3">
    <property type="entry name" value="CHEMOTAXIS PROTEIN CHEV"/>
    <property type="match status" value="1"/>
</dbReference>
<dbReference type="SMART" id="SM00448">
    <property type="entry name" value="REC"/>
    <property type="match status" value="1"/>
</dbReference>
<dbReference type="CDD" id="cd00588">
    <property type="entry name" value="CheW_like"/>
    <property type="match status" value="1"/>
</dbReference>
<dbReference type="Pfam" id="PF00072">
    <property type="entry name" value="Response_reg"/>
    <property type="match status" value="1"/>
</dbReference>
<dbReference type="SUPFAM" id="SSF50341">
    <property type="entry name" value="CheW-like"/>
    <property type="match status" value="1"/>
</dbReference>
<organism evidence="4 5">
    <name type="scientific">Helicobacter mustelae (strain ATCC 43772 / CCUG 25715 / CIP 103759 / LMG 18044 / NCTC 12198 / R85-136P)</name>
    <name type="common">Campylobacter mustelae</name>
    <dbReference type="NCBI Taxonomy" id="679897"/>
    <lineage>
        <taxon>Bacteria</taxon>
        <taxon>Pseudomonadati</taxon>
        <taxon>Campylobacterota</taxon>
        <taxon>Epsilonproteobacteria</taxon>
        <taxon>Campylobacterales</taxon>
        <taxon>Helicobacteraceae</taxon>
        <taxon>Helicobacter</taxon>
    </lineage>
</organism>
<dbReference type="Gene3D" id="3.40.50.2300">
    <property type="match status" value="1"/>
</dbReference>
<dbReference type="PROSITE" id="PS50851">
    <property type="entry name" value="CHEW"/>
    <property type="match status" value="1"/>
</dbReference>
<feature type="modified residue" description="4-aspartylphosphate" evidence="1">
    <location>
        <position position="264"/>
    </location>
</feature>
<dbReference type="eggNOG" id="COG0835">
    <property type="taxonomic scope" value="Bacteria"/>
</dbReference>